<comment type="caution">
    <text evidence="1">The sequence shown here is derived from an EMBL/GenBank/DDBJ whole genome shotgun (WGS) entry which is preliminary data.</text>
</comment>
<gene>
    <name evidence="1" type="ORF">EGN73_20385</name>
</gene>
<proteinExistence type="predicted"/>
<dbReference type="RefSeq" id="WP_219293793.1">
    <property type="nucleotide sequence ID" value="NZ_RPHB01000012.1"/>
</dbReference>
<dbReference type="Proteomes" id="UP000727490">
    <property type="component" value="Unassembled WGS sequence"/>
</dbReference>
<evidence type="ECO:0000313" key="2">
    <source>
        <dbReference type="Proteomes" id="UP000727490"/>
    </source>
</evidence>
<dbReference type="EMBL" id="RPHB01000012">
    <property type="protein sequence ID" value="MBW3470152.1"/>
    <property type="molecule type" value="Genomic_DNA"/>
</dbReference>
<protein>
    <recommendedName>
        <fullName evidence="3">6-bladed beta-propeller protein</fullName>
    </recommendedName>
</protein>
<name>A0A951J2L9_9BACT</name>
<sequence length="392" mass="46712">MKISLLRYLIISVCIQSCLSKSEEFKDFDFFIEKTISFENEAYSIDNVEFRALENSLIFGYDMTRAVVFKFDENGKLLKSNRFQNGENEIDFLNLGDVYPINEDSVFVLESGYDQLLLLDSDLKIKDSWNIRKITDSKVAVGRSNPQIVNFEYIEYDPYITLVALDPNYSLRQKEFFEQSFLAVKLNLTTGEYKTLFKYPKETPYREYLFWGDESPYILLHESEYYLTFPLDPNLYIFKEDSDDYQVIRYRGSLNKNAVGVNFGMSQSEFLSDHYLEVFHNNNDFHLISRNIFSKEGKNYFVRVSRRAINQNNFKFRDLNSFRIQYPGQDYIIQFIDLSNLEKDVFFEFKLPKEYKNCHYIDDKAKLYFNKTNEESEKYSIDVVDWIFDNFN</sequence>
<evidence type="ECO:0000313" key="1">
    <source>
        <dbReference type="EMBL" id="MBW3470152.1"/>
    </source>
</evidence>
<dbReference type="AlphaFoldDB" id="A0A951J2L9"/>
<accession>A0A951J2L9</accession>
<reference evidence="1 2" key="1">
    <citation type="journal article" date="2020" name="Syst. Appl. Microbiol.">
        <title>Arthrospiribacter ruber gen. nov., sp. nov., a novel bacterium isolated from Arthrospira cultures.</title>
        <authorList>
            <person name="Waleron M."/>
            <person name="Misztak A."/>
            <person name="Waleron M.M."/>
            <person name="Furmaniak M."/>
            <person name="Mrozik A."/>
            <person name="Waleron K."/>
        </authorList>
    </citation>
    <scope>NUCLEOTIDE SEQUENCE [LARGE SCALE GENOMIC DNA]</scope>
    <source>
        <strain evidence="1 2">DPMB0001</strain>
    </source>
</reference>
<keyword evidence="2" id="KW-1185">Reference proteome</keyword>
<evidence type="ECO:0008006" key="3">
    <source>
        <dbReference type="Google" id="ProtNLM"/>
    </source>
</evidence>
<organism evidence="1 2">
    <name type="scientific">Arthrospiribacter ruber</name>
    <dbReference type="NCBI Taxonomy" id="2487934"/>
    <lineage>
        <taxon>Bacteria</taxon>
        <taxon>Pseudomonadati</taxon>
        <taxon>Bacteroidota</taxon>
        <taxon>Cytophagia</taxon>
        <taxon>Cytophagales</taxon>
        <taxon>Cyclobacteriaceae</taxon>
        <taxon>Arthrospiribacter</taxon>
    </lineage>
</organism>